<organism evidence="2 3">
    <name type="scientific">Phytohabitans houttuyneae</name>
    <dbReference type="NCBI Taxonomy" id="1076126"/>
    <lineage>
        <taxon>Bacteria</taxon>
        <taxon>Bacillati</taxon>
        <taxon>Actinomycetota</taxon>
        <taxon>Actinomycetes</taxon>
        <taxon>Micromonosporales</taxon>
        <taxon>Micromonosporaceae</taxon>
    </lineage>
</organism>
<evidence type="ECO:0000313" key="3">
    <source>
        <dbReference type="Proteomes" id="UP000482800"/>
    </source>
</evidence>
<keyword evidence="3" id="KW-1185">Reference proteome</keyword>
<accession>A0A6V8KH59</accession>
<feature type="domain" description="Trypsin-co-occurring" evidence="1">
    <location>
        <begin position="10"/>
        <end position="103"/>
    </location>
</feature>
<gene>
    <name evidence="2" type="ORF">Phou_052170</name>
</gene>
<protein>
    <recommendedName>
        <fullName evidence="1">Trypsin-co-occurring domain-containing protein</fullName>
    </recommendedName>
</protein>
<name>A0A6V8KH59_9ACTN</name>
<dbReference type="RefSeq" id="WP_173059641.1">
    <property type="nucleotide sequence ID" value="NZ_BAABGO010000028.1"/>
</dbReference>
<dbReference type="NCBIfam" id="NF041216">
    <property type="entry name" value="CU044_2847_fam"/>
    <property type="match status" value="1"/>
</dbReference>
<sequence>MPEFTRIVPIELPDGSTIRAEVTTPSAGGDAGSRRLSLEDVRGDIVRISQFMSETLKNALPDPPRRYGVEFGLKLAVETSGLTSILAKATGEASVLVRLEWERP</sequence>
<dbReference type="EMBL" id="BLPF01000002">
    <property type="protein sequence ID" value="GFJ81037.1"/>
    <property type="molecule type" value="Genomic_DNA"/>
</dbReference>
<reference evidence="2 3" key="2">
    <citation type="submission" date="2020-03" db="EMBL/GenBank/DDBJ databases">
        <authorList>
            <person name="Ichikawa N."/>
            <person name="Kimura A."/>
            <person name="Kitahashi Y."/>
            <person name="Uohara A."/>
        </authorList>
    </citation>
    <scope>NUCLEOTIDE SEQUENCE [LARGE SCALE GENOMIC DNA]</scope>
    <source>
        <strain evidence="2 3">NBRC 108639</strain>
    </source>
</reference>
<reference evidence="2 3" key="1">
    <citation type="submission" date="2020-03" db="EMBL/GenBank/DDBJ databases">
        <title>Whole genome shotgun sequence of Phytohabitans houttuyneae NBRC 108639.</title>
        <authorList>
            <person name="Komaki H."/>
            <person name="Tamura T."/>
        </authorList>
    </citation>
    <scope>NUCLEOTIDE SEQUENCE [LARGE SCALE GENOMIC DNA]</scope>
    <source>
        <strain evidence="2 3">NBRC 108639</strain>
    </source>
</reference>
<comment type="caution">
    <text evidence="2">The sequence shown here is derived from an EMBL/GenBank/DDBJ whole genome shotgun (WGS) entry which is preliminary data.</text>
</comment>
<dbReference type="InterPro" id="IPR045794">
    <property type="entry name" value="Trypco1"/>
</dbReference>
<evidence type="ECO:0000259" key="1">
    <source>
        <dbReference type="Pfam" id="PF19493"/>
    </source>
</evidence>
<dbReference type="Proteomes" id="UP000482800">
    <property type="component" value="Unassembled WGS sequence"/>
</dbReference>
<dbReference type="Pfam" id="PF19493">
    <property type="entry name" value="Trypco1"/>
    <property type="match status" value="1"/>
</dbReference>
<evidence type="ECO:0000313" key="2">
    <source>
        <dbReference type="EMBL" id="GFJ81037.1"/>
    </source>
</evidence>
<dbReference type="AlphaFoldDB" id="A0A6V8KH59"/>
<proteinExistence type="predicted"/>